<dbReference type="PANTHER" id="PTHR46809:SF2">
    <property type="entry name" value="GH21273P"/>
    <property type="match status" value="1"/>
</dbReference>
<dbReference type="InterPro" id="IPR036300">
    <property type="entry name" value="MIR_dom_sf"/>
</dbReference>
<dbReference type="SMART" id="SM00472">
    <property type="entry name" value="MIR"/>
    <property type="match status" value="3"/>
</dbReference>
<reference evidence="5" key="1">
    <citation type="submission" date="2013-04" db="EMBL/GenBank/DDBJ databases">
        <title>The Genome Sequence of Fonticula alba ATCC 38817.</title>
        <authorList>
            <consortium name="The Broad Institute Genomics Platform"/>
            <person name="Russ C."/>
            <person name="Cuomo C."/>
            <person name="Burger G."/>
            <person name="Gray M.W."/>
            <person name="Holland P.W.H."/>
            <person name="King N."/>
            <person name="Lang F.B.F."/>
            <person name="Roger A.J."/>
            <person name="Ruiz-Trillo I."/>
            <person name="Brown M."/>
            <person name="Walker B."/>
            <person name="Young S."/>
            <person name="Zeng Q."/>
            <person name="Gargeya S."/>
            <person name="Fitzgerald M."/>
            <person name="Haas B."/>
            <person name="Abouelleil A."/>
            <person name="Allen A.W."/>
            <person name="Alvarado L."/>
            <person name="Arachchi H.M."/>
            <person name="Berlin A.M."/>
            <person name="Chapman S.B."/>
            <person name="Gainer-Dewar J."/>
            <person name="Goldberg J."/>
            <person name="Griggs A."/>
            <person name="Gujja S."/>
            <person name="Hansen M."/>
            <person name="Howarth C."/>
            <person name="Imamovic A."/>
            <person name="Ireland A."/>
            <person name="Larimer J."/>
            <person name="McCowan C."/>
            <person name="Murphy C."/>
            <person name="Pearson M."/>
            <person name="Poon T.W."/>
            <person name="Priest M."/>
            <person name="Roberts A."/>
            <person name="Saif S."/>
            <person name="Shea T."/>
            <person name="Sisk P."/>
            <person name="Sykes S."/>
            <person name="Wortman J."/>
            <person name="Nusbaum C."/>
            <person name="Birren B."/>
        </authorList>
    </citation>
    <scope>NUCLEOTIDE SEQUENCE [LARGE SCALE GENOMIC DNA]</scope>
    <source>
        <strain evidence="5">ATCC 38817</strain>
    </source>
</reference>
<dbReference type="GeneID" id="20528379"/>
<dbReference type="AlphaFoldDB" id="A0A058Z7U8"/>
<evidence type="ECO:0000256" key="1">
    <source>
        <dbReference type="ARBA" id="ARBA00022729"/>
    </source>
</evidence>
<accession>A0A058Z7U8</accession>
<dbReference type="OrthoDB" id="5588846at2759"/>
<organism evidence="5">
    <name type="scientific">Fonticula alba</name>
    <name type="common">Slime mold</name>
    <dbReference type="NCBI Taxonomy" id="691883"/>
    <lineage>
        <taxon>Eukaryota</taxon>
        <taxon>Rotosphaerida</taxon>
        <taxon>Fonticulaceae</taxon>
        <taxon>Fonticula</taxon>
    </lineage>
</organism>
<dbReference type="EMBL" id="KB932205">
    <property type="protein sequence ID" value="KCV70196.1"/>
    <property type="molecule type" value="Genomic_DNA"/>
</dbReference>
<dbReference type="STRING" id="691883.A0A058Z7U8"/>
<name>A0A058Z7U8_FONAL</name>
<dbReference type="PROSITE" id="PS50919">
    <property type="entry name" value="MIR"/>
    <property type="match status" value="2"/>
</dbReference>
<evidence type="ECO:0000313" key="6">
    <source>
        <dbReference type="Proteomes" id="UP000030693"/>
    </source>
</evidence>
<evidence type="ECO:0000259" key="4">
    <source>
        <dbReference type="PROSITE" id="PS50919"/>
    </source>
</evidence>
<evidence type="ECO:0000256" key="2">
    <source>
        <dbReference type="ARBA" id="ARBA00022737"/>
    </source>
</evidence>
<sequence>MRPVSTNSVLLALAVMLLHVLALASATAVADQPVTCGSSIKLLHTQTKGQLHSMDIKYNTGSMQQVVTAYPGTAGLGSGPGPHPGSYWLVEGPLGRACPRGTPVPCGSQIRLKHALTSTRLHSHLHRSPISSTQEVSAFAHPSLPEGDSGDVWVVECSVKHKFWPRDQIVRLMHHDTGSFLASNARYQYGHPIPGQMEVSATTSKNNDLHWMATEGIYIPPN</sequence>
<dbReference type="SUPFAM" id="SSF82109">
    <property type="entry name" value="MIR domain"/>
    <property type="match status" value="1"/>
</dbReference>
<protein>
    <recommendedName>
        <fullName evidence="4">MIR domain-containing protein</fullName>
    </recommendedName>
</protein>
<feature type="signal peptide" evidence="3">
    <location>
        <begin position="1"/>
        <end position="26"/>
    </location>
</feature>
<keyword evidence="2" id="KW-0677">Repeat</keyword>
<evidence type="ECO:0000313" key="5">
    <source>
        <dbReference type="EMBL" id="KCV70196.1"/>
    </source>
</evidence>
<keyword evidence="6" id="KW-1185">Reference proteome</keyword>
<feature type="domain" description="MIR" evidence="4">
    <location>
        <begin position="101"/>
        <end position="158"/>
    </location>
</feature>
<dbReference type="PANTHER" id="PTHR46809">
    <property type="entry name" value="STROMAL CELL-DERIVED FACTOR 2-LIKE PROTEIN"/>
    <property type="match status" value="1"/>
</dbReference>
<dbReference type="Gene3D" id="2.80.10.50">
    <property type="match status" value="1"/>
</dbReference>
<dbReference type="InterPro" id="IPR016093">
    <property type="entry name" value="MIR_motif"/>
</dbReference>
<keyword evidence="1 3" id="KW-0732">Signal</keyword>
<dbReference type="Pfam" id="PF02815">
    <property type="entry name" value="MIR"/>
    <property type="match status" value="1"/>
</dbReference>
<dbReference type="RefSeq" id="XP_009495802.1">
    <property type="nucleotide sequence ID" value="XM_009497527.1"/>
</dbReference>
<proteinExistence type="predicted"/>
<dbReference type="Proteomes" id="UP000030693">
    <property type="component" value="Unassembled WGS sequence"/>
</dbReference>
<feature type="chain" id="PRO_5001570860" description="MIR domain-containing protein" evidence="3">
    <location>
        <begin position="27"/>
        <end position="222"/>
    </location>
</feature>
<dbReference type="eggNOG" id="KOG3358">
    <property type="taxonomic scope" value="Eukaryota"/>
</dbReference>
<feature type="domain" description="MIR" evidence="4">
    <location>
        <begin position="31"/>
        <end position="93"/>
    </location>
</feature>
<dbReference type="OMA" id="THMARND"/>
<evidence type="ECO:0000256" key="3">
    <source>
        <dbReference type="SAM" id="SignalP"/>
    </source>
</evidence>
<gene>
    <name evidence="5" type="ORF">H696_03654</name>
</gene>